<accession>A0A9N8HHI1</accession>
<evidence type="ECO:0000256" key="2">
    <source>
        <dbReference type="SAM" id="Phobius"/>
    </source>
</evidence>
<keyword evidence="2" id="KW-1133">Transmembrane helix</keyword>
<dbReference type="AlphaFoldDB" id="A0A9N8HHI1"/>
<keyword evidence="4" id="KW-1185">Reference proteome</keyword>
<evidence type="ECO:0000313" key="3">
    <source>
        <dbReference type="EMBL" id="CAB9512470.1"/>
    </source>
</evidence>
<dbReference type="PANTHER" id="PTHR36978">
    <property type="entry name" value="P-LOOP CONTAINING NUCLEOTIDE TRIPHOSPHATE HYDROLASE"/>
    <property type="match status" value="1"/>
</dbReference>
<evidence type="ECO:0000313" key="4">
    <source>
        <dbReference type="Proteomes" id="UP001153069"/>
    </source>
</evidence>
<dbReference type="SUPFAM" id="SSF52540">
    <property type="entry name" value="P-loop containing nucleoside triphosphate hydrolases"/>
    <property type="match status" value="1"/>
</dbReference>
<dbReference type="OrthoDB" id="47942at2759"/>
<comment type="caution">
    <text evidence="3">The sequence shown here is derived from an EMBL/GenBank/DDBJ whole genome shotgun (WGS) entry which is preliminary data.</text>
</comment>
<keyword evidence="2" id="KW-0812">Transmembrane</keyword>
<dbReference type="PANTHER" id="PTHR36978:SF4">
    <property type="entry name" value="P-LOOP CONTAINING NUCLEOSIDE TRIPHOSPHATE HYDROLASE PROTEIN"/>
    <property type="match status" value="1"/>
</dbReference>
<evidence type="ECO:0000256" key="1">
    <source>
        <dbReference type="SAM" id="MobiDB-lite"/>
    </source>
</evidence>
<sequence length="649" mass="74183">MSSWRKLNNKRHIHLAFGLAIYAFSMCYQWQDVIRANTRNMAAVDTMQNLRMAAHPKLLDAEEMIESMPQIDDVPPKNSTIVPYPPINHLNETKRTTPTQLPLRKHVVAVRPEDSKPPKQWTVDPKFKGQKHEKQPQQQQKEKSSSKQDLSKDSDSPKEQDKSMSEVETPKPQSRIHMSQNITVDSPLFVLSFANHGNVALTRYFCCAGLDSDTFGRTFVDHRNGQYKYIGDCMMRNLESPKKENDLKRLGSKAVLDGCGAYKVWSEMEFVTHHRHTDVKAPRKCFFPALQPKVLNQLFEAYPTSKVLNVIRDPDEWYHTLSPQEKQRWFKWCNANHGYVFPEATAPKQAWISFYKNYQKILGEAVAKHPSVTYIEVDMTAGPGKTASMLQDELGIPPRCWVGAAVKPGLPKEITFPVFVASLPKSATSTSHDYLNCGLGSLEGSHQWTAYADTGKSVTVGECWRDNIRHNRPILENCGDQKHWSDFGILKPGNQCFYPTIDGGLEAMYKDHPYATILHTTRDSKKWYGSARKWANILGRWKDNCRGFPNATVADETAWTDFYDWHTEHVRQFAKTHPTMTYVEIKIEDEGKTQKTLDDNFGFSRTCWGHSNVNPHKEDKKKQKNIPSMYTLDQKSVKLTQGPAQISDA</sequence>
<feature type="region of interest" description="Disordered" evidence="1">
    <location>
        <begin position="83"/>
        <end position="178"/>
    </location>
</feature>
<dbReference type="EMBL" id="CAICTM010000537">
    <property type="protein sequence ID" value="CAB9512470.1"/>
    <property type="molecule type" value="Genomic_DNA"/>
</dbReference>
<proteinExistence type="predicted"/>
<keyword evidence="2" id="KW-0472">Membrane</keyword>
<reference evidence="3" key="1">
    <citation type="submission" date="2020-06" db="EMBL/GenBank/DDBJ databases">
        <authorList>
            <consortium name="Plant Systems Biology data submission"/>
        </authorList>
    </citation>
    <scope>NUCLEOTIDE SEQUENCE</scope>
    <source>
        <strain evidence="3">D6</strain>
    </source>
</reference>
<name>A0A9N8HHI1_9STRA</name>
<feature type="transmembrane region" description="Helical" evidence="2">
    <location>
        <begin position="12"/>
        <end position="31"/>
    </location>
</feature>
<protein>
    <submittedName>
        <fullName evidence="3">Uncharacterized protein</fullName>
    </submittedName>
</protein>
<dbReference type="InterPro" id="IPR027417">
    <property type="entry name" value="P-loop_NTPase"/>
</dbReference>
<gene>
    <name evidence="3" type="ORF">SEMRO_538_G162520.1</name>
</gene>
<dbReference type="Gene3D" id="3.40.50.300">
    <property type="entry name" value="P-loop containing nucleotide triphosphate hydrolases"/>
    <property type="match status" value="1"/>
</dbReference>
<feature type="compositionally biased region" description="Basic and acidic residues" evidence="1">
    <location>
        <begin position="125"/>
        <end position="169"/>
    </location>
</feature>
<organism evidence="3 4">
    <name type="scientific">Seminavis robusta</name>
    <dbReference type="NCBI Taxonomy" id="568900"/>
    <lineage>
        <taxon>Eukaryota</taxon>
        <taxon>Sar</taxon>
        <taxon>Stramenopiles</taxon>
        <taxon>Ochrophyta</taxon>
        <taxon>Bacillariophyta</taxon>
        <taxon>Bacillariophyceae</taxon>
        <taxon>Bacillariophycidae</taxon>
        <taxon>Naviculales</taxon>
        <taxon>Naviculaceae</taxon>
        <taxon>Seminavis</taxon>
    </lineage>
</organism>
<dbReference type="Proteomes" id="UP001153069">
    <property type="component" value="Unassembled WGS sequence"/>
</dbReference>